<keyword evidence="2" id="KW-0694">RNA-binding</keyword>
<accession>A0ABQ6LVV8</accession>
<dbReference type="HAMAP" id="MF_00518">
    <property type="entry name" value="Deacylase_Dtd"/>
    <property type="match status" value="1"/>
</dbReference>
<comment type="function">
    <text evidence="2">An aminoacyl-tRNA editing enzyme that deacylates mischarged D-aminoacyl-tRNAs. Also deacylates mischarged glycyl-tRNA(Ala), protecting cells against glycine mischarging by AlaRS. Acts via tRNA-based rather than protein-based catalysis; rejects L-amino acids rather than detecting D-amino acids in the active site. By recycling D-aminoacyl-tRNA to D-amino acids and free tRNA molecules, this enzyme counteracts the toxicity associated with the formation of D-aminoacyl-tRNA entities in vivo and helps enforce protein L-homochirality.</text>
</comment>
<dbReference type="EC" id="3.1.1.96" evidence="2"/>
<keyword evidence="2" id="KW-0963">Cytoplasm</keyword>
<sequence>MKGLIQRVRHARVEVGGEEVGAIDRGLLLLLGVSGDDDRTSAERLLHKVLNYRVFPDERGRMNLNLMQAGGGLLVVSQFTLEADTGRGLRPSFTSAGSPEHAEALYDYFLERARVQWDKVASGRFAADMQVSLLNDGPVTFMLET</sequence>
<keyword evidence="2" id="KW-0820">tRNA-binding</keyword>
<comment type="similarity">
    <text evidence="1 2">Belongs to the DTD family.</text>
</comment>
<dbReference type="NCBIfam" id="TIGR00256">
    <property type="entry name" value="D-aminoacyl-tRNA deacylase"/>
    <property type="match status" value="1"/>
</dbReference>
<evidence type="ECO:0000313" key="4">
    <source>
        <dbReference type="Proteomes" id="UP001224392"/>
    </source>
</evidence>
<evidence type="ECO:0000256" key="2">
    <source>
        <dbReference type="HAMAP-Rule" id="MF_00518"/>
    </source>
</evidence>
<dbReference type="PANTHER" id="PTHR10472:SF5">
    <property type="entry name" value="D-AMINOACYL-TRNA DEACYLASE 1"/>
    <property type="match status" value="1"/>
</dbReference>
<comment type="subcellular location">
    <subcellularLocation>
        <location evidence="2">Cytoplasm</location>
    </subcellularLocation>
</comment>
<dbReference type="InterPro" id="IPR003732">
    <property type="entry name" value="Daa-tRNA_deacyls_DTD"/>
</dbReference>
<comment type="catalytic activity">
    <reaction evidence="2">
        <text>a D-aminoacyl-tRNA + H2O = a tRNA + a D-alpha-amino acid + H(+)</text>
        <dbReference type="Rhea" id="RHEA:13953"/>
        <dbReference type="Rhea" id="RHEA-COMP:10123"/>
        <dbReference type="Rhea" id="RHEA-COMP:10124"/>
        <dbReference type="ChEBI" id="CHEBI:15377"/>
        <dbReference type="ChEBI" id="CHEBI:15378"/>
        <dbReference type="ChEBI" id="CHEBI:59871"/>
        <dbReference type="ChEBI" id="CHEBI:78442"/>
        <dbReference type="ChEBI" id="CHEBI:79333"/>
        <dbReference type="EC" id="3.1.1.96"/>
    </reaction>
</comment>
<dbReference type="SUPFAM" id="SSF69500">
    <property type="entry name" value="DTD-like"/>
    <property type="match status" value="1"/>
</dbReference>
<comment type="caution">
    <text evidence="3">The sequence shown here is derived from an EMBL/GenBank/DDBJ whole genome shotgun (WGS) entry which is preliminary data.</text>
</comment>
<name>A0ABQ6LVV8_9GAMM</name>
<comment type="domain">
    <text evidence="2">A Gly-cisPro motif from one monomer fits into the active site of the other monomer to allow specific chiral rejection of L-amino acids.</text>
</comment>
<dbReference type="Gene3D" id="3.50.80.10">
    <property type="entry name" value="D-tyrosyl-tRNA(Tyr) deacylase"/>
    <property type="match status" value="1"/>
</dbReference>
<evidence type="ECO:0000313" key="3">
    <source>
        <dbReference type="EMBL" id="GMG86222.1"/>
    </source>
</evidence>
<dbReference type="PANTHER" id="PTHR10472">
    <property type="entry name" value="D-TYROSYL-TRNA TYR DEACYLASE"/>
    <property type="match status" value="1"/>
</dbReference>
<evidence type="ECO:0000256" key="1">
    <source>
        <dbReference type="ARBA" id="ARBA00009673"/>
    </source>
</evidence>
<keyword evidence="4" id="KW-1185">Reference proteome</keyword>
<dbReference type="EMBL" id="BSYJ01000001">
    <property type="protein sequence ID" value="GMG86222.1"/>
    <property type="molecule type" value="Genomic_DNA"/>
</dbReference>
<feature type="short sequence motif" description="Gly-cisPro motif, important for rejection of L-amino acids" evidence="2">
    <location>
        <begin position="137"/>
        <end position="138"/>
    </location>
</feature>
<dbReference type="RefSeq" id="WP_285762725.1">
    <property type="nucleotide sequence ID" value="NZ_BSYJ01000001.1"/>
</dbReference>
<keyword evidence="2" id="KW-0378">Hydrolase</keyword>
<organism evidence="3 4">
    <name type="scientific">Biformimicrobium ophioploci</name>
    <dbReference type="NCBI Taxonomy" id="3036711"/>
    <lineage>
        <taxon>Bacteria</taxon>
        <taxon>Pseudomonadati</taxon>
        <taxon>Pseudomonadota</taxon>
        <taxon>Gammaproteobacteria</taxon>
        <taxon>Cellvibrionales</taxon>
        <taxon>Microbulbiferaceae</taxon>
        <taxon>Biformimicrobium</taxon>
    </lineage>
</organism>
<reference evidence="3 4" key="1">
    <citation type="submission" date="2023-04" db="EMBL/GenBank/DDBJ databases">
        <title>Marinobulbifer ophiurae gen. nov., sp. Nov., isolate from tissue of brittle star Ophioplocus japonicus.</title>
        <authorList>
            <person name="Kawano K."/>
            <person name="Sawayama S."/>
            <person name="Nakagawa S."/>
        </authorList>
    </citation>
    <scope>NUCLEOTIDE SEQUENCE [LARGE SCALE GENOMIC DNA]</scope>
    <source>
        <strain evidence="3 4">NKW57</strain>
    </source>
</reference>
<protein>
    <recommendedName>
        <fullName evidence="2">D-aminoacyl-tRNA deacylase</fullName>
        <shortName evidence="2">DTD</shortName>
        <ecNumber evidence="2">3.1.1.96</ecNumber>
    </recommendedName>
    <alternativeName>
        <fullName evidence="2">Gly-tRNA(Ala) deacylase</fullName>
        <ecNumber evidence="2">3.1.1.-</ecNumber>
    </alternativeName>
</protein>
<proteinExistence type="inferred from homology"/>
<dbReference type="Proteomes" id="UP001224392">
    <property type="component" value="Unassembled WGS sequence"/>
</dbReference>
<comment type="catalytic activity">
    <reaction evidence="2">
        <text>glycyl-tRNA(Ala) + H2O = tRNA(Ala) + glycine + H(+)</text>
        <dbReference type="Rhea" id="RHEA:53744"/>
        <dbReference type="Rhea" id="RHEA-COMP:9657"/>
        <dbReference type="Rhea" id="RHEA-COMP:13640"/>
        <dbReference type="ChEBI" id="CHEBI:15377"/>
        <dbReference type="ChEBI" id="CHEBI:15378"/>
        <dbReference type="ChEBI" id="CHEBI:57305"/>
        <dbReference type="ChEBI" id="CHEBI:78442"/>
        <dbReference type="ChEBI" id="CHEBI:78522"/>
    </reaction>
</comment>
<dbReference type="EC" id="3.1.1.-" evidence="2"/>
<dbReference type="InterPro" id="IPR023509">
    <property type="entry name" value="DTD-like_sf"/>
</dbReference>
<dbReference type="Pfam" id="PF02580">
    <property type="entry name" value="Tyr_Deacylase"/>
    <property type="match status" value="1"/>
</dbReference>
<comment type="subunit">
    <text evidence="2">Homodimer.</text>
</comment>
<gene>
    <name evidence="2 3" type="primary">dtd</name>
    <name evidence="3" type="ORF">MNKW57_05430</name>
</gene>